<comment type="caution">
    <text evidence="1">The sequence shown here is derived from an EMBL/GenBank/DDBJ whole genome shotgun (WGS) entry which is preliminary data.</text>
</comment>
<keyword evidence="2" id="KW-1185">Reference proteome</keyword>
<organism evidence="1 2">
    <name type="scientific">Melastoma candidum</name>
    <dbReference type="NCBI Taxonomy" id="119954"/>
    <lineage>
        <taxon>Eukaryota</taxon>
        <taxon>Viridiplantae</taxon>
        <taxon>Streptophyta</taxon>
        <taxon>Embryophyta</taxon>
        <taxon>Tracheophyta</taxon>
        <taxon>Spermatophyta</taxon>
        <taxon>Magnoliopsida</taxon>
        <taxon>eudicotyledons</taxon>
        <taxon>Gunneridae</taxon>
        <taxon>Pentapetalae</taxon>
        <taxon>rosids</taxon>
        <taxon>malvids</taxon>
        <taxon>Myrtales</taxon>
        <taxon>Melastomataceae</taxon>
        <taxon>Melastomatoideae</taxon>
        <taxon>Melastomateae</taxon>
        <taxon>Melastoma</taxon>
    </lineage>
</organism>
<evidence type="ECO:0000313" key="2">
    <source>
        <dbReference type="Proteomes" id="UP001057402"/>
    </source>
</evidence>
<reference evidence="2" key="1">
    <citation type="journal article" date="2023" name="Front. Plant Sci.">
        <title>Chromosomal-level genome assembly of Melastoma candidum provides insights into trichome evolution.</title>
        <authorList>
            <person name="Zhong Y."/>
            <person name="Wu W."/>
            <person name="Sun C."/>
            <person name="Zou P."/>
            <person name="Liu Y."/>
            <person name="Dai S."/>
            <person name="Zhou R."/>
        </authorList>
    </citation>
    <scope>NUCLEOTIDE SEQUENCE [LARGE SCALE GENOMIC DNA]</scope>
</reference>
<gene>
    <name evidence="1" type="ORF">MLD38_024747</name>
</gene>
<name>A0ACB9NSZ9_9MYRT</name>
<proteinExistence type="predicted"/>
<dbReference type="EMBL" id="CM042886">
    <property type="protein sequence ID" value="KAI4339853.1"/>
    <property type="molecule type" value="Genomic_DNA"/>
</dbReference>
<dbReference type="Proteomes" id="UP001057402">
    <property type="component" value="Chromosome 7"/>
</dbReference>
<sequence>MQEWIIWMDSSSRYSAIPWTWFEVSLLRSGLTRDGSRNSHLSSLISKAYKRGSASVQLQQQLHRLAQYYDLGFRTLNLVEMGKACNHLEPAIGEKLHRNKSTTSGNHAS</sequence>
<protein>
    <submittedName>
        <fullName evidence="1">Uncharacterized protein</fullName>
    </submittedName>
</protein>
<evidence type="ECO:0000313" key="1">
    <source>
        <dbReference type="EMBL" id="KAI4339853.1"/>
    </source>
</evidence>
<accession>A0ACB9NSZ9</accession>